<dbReference type="Gene3D" id="3.50.50.60">
    <property type="entry name" value="FAD/NAD(P)-binding domain"/>
    <property type="match status" value="1"/>
</dbReference>
<dbReference type="OrthoDB" id="4496419at2"/>
<proteinExistence type="inferred from homology"/>
<dbReference type="Gene3D" id="3.90.660.20">
    <property type="entry name" value="Protoporphyrinogen oxidase, mitochondrial, domain 2"/>
    <property type="match status" value="1"/>
</dbReference>
<accession>A0A2A9DN41</accession>
<comment type="cofactor">
    <cofactor evidence="2 12">
        <name>FAD</name>
        <dbReference type="ChEBI" id="CHEBI:57692"/>
    </cofactor>
</comment>
<evidence type="ECO:0000313" key="15">
    <source>
        <dbReference type="Proteomes" id="UP000221653"/>
    </source>
</evidence>
<dbReference type="InterPro" id="IPR002937">
    <property type="entry name" value="Amino_oxidase"/>
</dbReference>
<dbReference type="NCBIfam" id="TIGR00562">
    <property type="entry name" value="proto_IX_ox"/>
    <property type="match status" value="1"/>
</dbReference>
<comment type="function">
    <text evidence="3 12">Involved in coproporphyrin-dependent heme b biosynthesis. Catalyzes the oxidation of coproporphyrinogen III to coproporphyrin III.</text>
</comment>
<keyword evidence="11 12" id="KW-0350">Heme biosynthesis</keyword>
<dbReference type="EC" id="1.3.3.15" evidence="6 12"/>
<evidence type="ECO:0000313" key="14">
    <source>
        <dbReference type="EMBL" id="PFG27319.1"/>
    </source>
</evidence>
<dbReference type="PRINTS" id="PR00419">
    <property type="entry name" value="ADXRDTASE"/>
</dbReference>
<keyword evidence="10 12" id="KW-0560">Oxidoreductase</keyword>
<name>A0A2A9DN41_9CORY</name>
<evidence type="ECO:0000256" key="5">
    <source>
        <dbReference type="ARBA" id="ARBA00008310"/>
    </source>
</evidence>
<dbReference type="PANTHER" id="PTHR42923">
    <property type="entry name" value="PROTOPORPHYRINOGEN OXIDASE"/>
    <property type="match status" value="1"/>
</dbReference>
<dbReference type="InterPro" id="IPR004572">
    <property type="entry name" value="Protoporphyrinogen_oxidase"/>
</dbReference>
<comment type="similarity">
    <text evidence="5 12">Belongs to the protoporphyrinogen/coproporphyrinogen oxidase family. Coproporphyrinogen III oxidase subfamily.</text>
</comment>
<organism evidence="14 15">
    <name type="scientific">Corynebacterium renale</name>
    <dbReference type="NCBI Taxonomy" id="1724"/>
    <lineage>
        <taxon>Bacteria</taxon>
        <taxon>Bacillati</taxon>
        <taxon>Actinomycetota</taxon>
        <taxon>Actinomycetes</taxon>
        <taxon>Mycobacteriales</taxon>
        <taxon>Corynebacteriaceae</taxon>
        <taxon>Corynebacterium</taxon>
    </lineage>
</organism>
<gene>
    <name evidence="14" type="ORF">ATK06_0374</name>
</gene>
<dbReference type="PANTHER" id="PTHR42923:SF3">
    <property type="entry name" value="PROTOPORPHYRINOGEN OXIDASE"/>
    <property type="match status" value="1"/>
</dbReference>
<dbReference type="EMBL" id="PDJF01000001">
    <property type="protein sequence ID" value="PFG27319.1"/>
    <property type="molecule type" value="Genomic_DNA"/>
</dbReference>
<dbReference type="SUPFAM" id="SSF54373">
    <property type="entry name" value="FAD-linked reductases, C-terminal domain"/>
    <property type="match status" value="1"/>
</dbReference>
<dbReference type="STRING" id="1724.GCA_001044175_00861"/>
<evidence type="ECO:0000256" key="9">
    <source>
        <dbReference type="ARBA" id="ARBA00022827"/>
    </source>
</evidence>
<evidence type="ECO:0000256" key="10">
    <source>
        <dbReference type="ARBA" id="ARBA00023002"/>
    </source>
</evidence>
<dbReference type="AlphaFoldDB" id="A0A2A9DN41"/>
<keyword evidence="8 12" id="KW-0285">Flavoprotein</keyword>
<dbReference type="InterPro" id="IPR036188">
    <property type="entry name" value="FAD/NAD-bd_sf"/>
</dbReference>
<dbReference type="GO" id="GO:0005737">
    <property type="term" value="C:cytoplasm"/>
    <property type="evidence" value="ECO:0007669"/>
    <property type="project" value="UniProtKB-SubCell"/>
</dbReference>
<feature type="domain" description="Amine oxidase" evidence="13">
    <location>
        <begin position="10"/>
        <end position="453"/>
    </location>
</feature>
<comment type="caution">
    <text evidence="14">The sequence shown here is derived from an EMBL/GenBank/DDBJ whole genome shotgun (WGS) entry which is preliminary data.</text>
</comment>
<keyword evidence="15" id="KW-1185">Reference proteome</keyword>
<protein>
    <recommendedName>
        <fullName evidence="7 12">Coproporphyrinogen III oxidase</fullName>
        <ecNumber evidence="6 12">1.3.3.15</ecNumber>
    </recommendedName>
</protein>
<keyword evidence="9 12" id="KW-0274">FAD</keyword>
<comment type="subcellular location">
    <subcellularLocation>
        <location evidence="12">Cytoplasm</location>
    </subcellularLocation>
</comment>
<dbReference type="InterPro" id="IPR050464">
    <property type="entry name" value="Zeta_carotene_desat/Oxidored"/>
</dbReference>
<comment type="pathway">
    <text evidence="4 12">Porphyrin-containing compound metabolism; protoheme biosynthesis.</text>
</comment>
<dbReference type="UniPathway" id="UPA00252"/>
<dbReference type="RefSeq" id="WP_048379006.1">
    <property type="nucleotide sequence ID" value="NZ_LDYE01000002.1"/>
</dbReference>
<dbReference type="NCBIfam" id="NF008841">
    <property type="entry name" value="PRK11883.1-1"/>
    <property type="match status" value="1"/>
</dbReference>
<dbReference type="GO" id="GO:0004729">
    <property type="term" value="F:oxygen-dependent protoporphyrinogen oxidase activity"/>
    <property type="evidence" value="ECO:0007669"/>
    <property type="project" value="UniProtKB-UniRule"/>
</dbReference>
<sequence length="454" mass="47485">MRIAVIGAGLAGLTAAYEIQKLDKDAQVEVFEAADRPGGKLRTVPFEAGLVDVGAEAFLARRGAAREFFEELGLGDQIVSPSGLRSLVYTGGALENLPGATVMGIPATSEPVAHLVSAETAARIDAEKDADPIDWPVGGDLNVGALVRQRYGDEVVDHAVSALLGGVYSCTADDLGVRATIPQLAATLDEMERPTLSGAVQKILDSRPAPAPGAKPAPVFGAFKRGYQQVYETLAEKSTVYVDAFIAGISREGESFTLKGADGRFDRVLLATPAPTVAMLLRDVAPETSAALQPVKLASSVVVAMHFESDEGLPQNSGVLIASDEPGVHAKAFTFSSRKWPHIAEFGGATVRASFGRFGDDAVVRADEDDLVDWALDDLQKITGFDGRAAGLKEIYVQRWFGGIPRYDENHLAAVAAAKAGLTPGIEVTGAWAGGVGVPAIIADARAAAARILA</sequence>
<evidence type="ECO:0000256" key="3">
    <source>
        <dbReference type="ARBA" id="ARBA00002185"/>
    </source>
</evidence>
<evidence type="ECO:0000256" key="11">
    <source>
        <dbReference type="ARBA" id="ARBA00023133"/>
    </source>
</evidence>
<evidence type="ECO:0000256" key="4">
    <source>
        <dbReference type="ARBA" id="ARBA00004744"/>
    </source>
</evidence>
<dbReference type="Gene3D" id="1.10.3110.10">
    <property type="entry name" value="protoporphyrinogen ix oxidase, domain 3"/>
    <property type="match status" value="1"/>
</dbReference>
<dbReference type="Pfam" id="PF01593">
    <property type="entry name" value="Amino_oxidase"/>
    <property type="match status" value="1"/>
</dbReference>
<evidence type="ECO:0000259" key="13">
    <source>
        <dbReference type="Pfam" id="PF01593"/>
    </source>
</evidence>
<dbReference type="GO" id="GO:0006783">
    <property type="term" value="P:heme biosynthetic process"/>
    <property type="evidence" value="ECO:0007669"/>
    <property type="project" value="UniProtKB-UniRule"/>
</dbReference>
<comment type="catalytic activity">
    <reaction evidence="1">
        <text>coproporphyrinogen III + 3 O2 = coproporphyrin III + 3 H2O2</text>
        <dbReference type="Rhea" id="RHEA:43436"/>
        <dbReference type="ChEBI" id="CHEBI:15379"/>
        <dbReference type="ChEBI" id="CHEBI:16240"/>
        <dbReference type="ChEBI" id="CHEBI:57309"/>
        <dbReference type="ChEBI" id="CHEBI:131725"/>
        <dbReference type="EC" id="1.3.3.15"/>
    </reaction>
    <physiologicalReaction direction="left-to-right" evidence="1">
        <dbReference type="Rhea" id="RHEA:43437"/>
    </physiologicalReaction>
</comment>
<evidence type="ECO:0000256" key="7">
    <source>
        <dbReference type="ARBA" id="ARBA00019046"/>
    </source>
</evidence>
<keyword evidence="12" id="KW-0963">Cytoplasm</keyword>
<evidence type="ECO:0000256" key="2">
    <source>
        <dbReference type="ARBA" id="ARBA00001974"/>
    </source>
</evidence>
<dbReference type="Proteomes" id="UP000221653">
    <property type="component" value="Unassembled WGS sequence"/>
</dbReference>
<evidence type="ECO:0000256" key="8">
    <source>
        <dbReference type="ARBA" id="ARBA00022630"/>
    </source>
</evidence>
<dbReference type="SUPFAM" id="SSF51905">
    <property type="entry name" value="FAD/NAD(P)-binding domain"/>
    <property type="match status" value="1"/>
</dbReference>
<evidence type="ECO:0000256" key="1">
    <source>
        <dbReference type="ARBA" id="ARBA00001755"/>
    </source>
</evidence>
<evidence type="ECO:0000256" key="6">
    <source>
        <dbReference type="ARBA" id="ARBA00012402"/>
    </source>
</evidence>
<evidence type="ECO:0000256" key="12">
    <source>
        <dbReference type="RuleBase" id="RU364052"/>
    </source>
</evidence>
<reference evidence="14 15" key="1">
    <citation type="submission" date="2017-10" db="EMBL/GenBank/DDBJ databases">
        <title>Sequencing the genomes of 1000 actinobacteria strains.</title>
        <authorList>
            <person name="Klenk H.-P."/>
        </authorList>
    </citation>
    <scope>NUCLEOTIDE SEQUENCE [LARGE SCALE GENOMIC DNA]</scope>
    <source>
        <strain evidence="14 15">DSM 20688</strain>
    </source>
</reference>